<evidence type="ECO:0000313" key="4">
    <source>
        <dbReference type="Proteomes" id="UP000294616"/>
    </source>
</evidence>
<feature type="compositionally biased region" description="Basic and acidic residues" evidence="1">
    <location>
        <begin position="27"/>
        <end position="48"/>
    </location>
</feature>
<dbReference type="EMBL" id="SMGO01000001">
    <property type="protein sequence ID" value="TCK85434.1"/>
    <property type="molecule type" value="Genomic_DNA"/>
</dbReference>
<feature type="compositionally biased region" description="Basic and acidic residues" evidence="1">
    <location>
        <begin position="136"/>
        <end position="159"/>
    </location>
</feature>
<feature type="chain" id="PRO_5020410452" description="DUF4890 domain-containing protein" evidence="2">
    <location>
        <begin position="22"/>
        <end position="159"/>
    </location>
</feature>
<feature type="compositionally biased region" description="Basic and acidic residues" evidence="1">
    <location>
        <begin position="88"/>
        <end position="98"/>
    </location>
</feature>
<dbReference type="Proteomes" id="UP000294616">
    <property type="component" value="Unassembled WGS sequence"/>
</dbReference>
<feature type="signal peptide" evidence="2">
    <location>
        <begin position="1"/>
        <end position="21"/>
    </location>
</feature>
<reference evidence="3 4" key="1">
    <citation type="submission" date="2019-03" db="EMBL/GenBank/DDBJ databases">
        <title>Genomic Encyclopedia of Archaeal and Bacterial Type Strains, Phase II (KMG-II): from individual species to whole genera.</title>
        <authorList>
            <person name="Goeker M."/>
        </authorList>
    </citation>
    <scope>NUCLEOTIDE SEQUENCE [LARGE SCALE GENOMIC DNA]</scope>
    <source>
        <strain evidence="3 4">DSM 22554</strain>
    </source>
</reference>
<name>A0A4R1M3J8_9SPHI</name>
<organism evidence="3 4">
    <name type="scientific">Albibacterium bauzanense</name>
    <dbReference type="NCBI Taxonomy" id="653929"/>
    <lineage>
        <taxon>Bacteria</taxon>
        <taxon>Pseudomonadati</taxon>
        <taxon>Bacteroidota</taxon>
        <taxon>Sphingobacteriia</taxon>
        <taxon>Sphingobacteriales</taxon>
        <taxon>Sphingobacteriaceae</taxon>
        <taxon>Albibacterium</taxon>
    </lineage>
</organism>
<comment type="caution">
    <text evidence="3">The sequence shown here is derived from an EMBL/GenBank/DDBJ whole genome shotgun (WGS) entry which is preliminary data.</text>
</comment>
<evidence type="ECO:0000256" key="2">
    <source>
        <dbReference type="SAM" id="SignalP"/>
    </source>
</evidence>
<dbReference type="OrthoDB" id="1448514at2"/>
<keyword evidence="4" id="KW-1185">Reference proteome</keyword>
<evidence type="ECO:0000313" key="3">
    <source>
        <dbReference type="EMBL" id="TCK85434.1"/>
    </source>
</evidence>
<protein>
    <recommendedName>
        <fullName evidence="5">DUF4890 domain-containing protein</fullName>
    </recommendedName>
</protein>
<feature type="region of interest" description="Disordered" evidence="1">
    <location>
        <begin position="25"/>
        <end position="48"/>
    </location>
</feature>
<sequence length="159" mass="18844">MVTKRLMTLFIAFMISGFAFGQNVDQKTTERTQRTPEEMAKASTDRLSQRLQLSADQQKEVYALTLEQAKKAEERKELNRTRMEEMLKERDAQQEKLKSILTPEQLKTFDESRASARNNNRRTDRFRRGSNMANRRSMDDNHSMNNKRDSIRNEQPRRK</sequence>
<keyword evidence="2" id="KW-0732">Signal</keyword>
<dbReference type="AlphaFoldDB" id="A0A4R1M3J8"/>
<evidence type="ECO:0008006" key="5">
    <source>
        <dbReference type="Google" id="ProtNLM"/>
    </source>
</evidence>
<proteinExistence type="predicted"/>
<feature type="region of interest" description="Disordered" evidence="1">
    <location>
        <begin position="88"/>
        <end position="159"/>
    </location>
</feature>
<dbReference type="RefSeq" id="WP_132221630.1">
    <property type="nucleotide sequence ID" value="NZ_SMGO01000001.1"/>
</dbReference>
<evidence type="ECO:0000256" key="1">
    <source>
        <dbReference type="SAM" id="MobiDB-lite"/>
    </source>
</evidence>
<accession>A0A4R1M3J8</accession>
<gene>
    <name evidence="3" type="ORF">C8N28_0741</name>
</gene>